<reference evidence="1" key="1">
    <citation type="submission" date="2021-10" db="EMBL/GenBank/DDBJ databases">
        <title>Tropical sea cucumber genome reveals ecological adaptation and Cuvierian tubules defense mechanism.</title>
        <authorList>
            <person name="Chen T."/>
        </authorList>
    </citation>
    <scope>NUCLEOTIDE SEQUENCE</scope>
    <source>
        <strain evidence="1">Nanhai2018</strain>
        <tissue evidence="1">Muscle</tissue>
    </source>
</reference>
<organism evidence="1 2">
    <name type="scientific">Holothuria leucospilota</name>
    <name type="common">Black long sea cucumber</name>
    <name type="synonym">Mertensiothuria leucospilota</name>
    <dbReference type="NCBI Taxonomy" id="206669"/>
    <lineage>
        <taxon>Eukaryota</taxon>
        <taxon>Metazoa</taxon>
        <taxon>Echinodermata</taxon>
        <taxon>Eleutherozoa</taxon>
        <taxon>Echinozoa</taxon>
        <taxon>Holothuroidea</taxon>
        <taxon>Aspidochirotacea</taxon>
        <taxon>Aspidochirotida</taxon>
        <taxon>Holothuriidae</taxon>
        <taxon>Holothuria</taxon>
    </lineage>
</organism>
<dbReference type="EMBL" id="JAIZAY010000012">
    <property type="protein sequence ID" value="KAJ8032120.1"/>
    <property type="molecule type" value="Genomic_DNA"/>
</dbReference>
<evidence type="ECO:0000313" key="1">
    <source>
        <dbReference type="EMBL" id="KAJ8032120.1"/>
    </source>
</evidence>
<evidence type="ECO:0000313" key="2">
    <source>
        <dbReference type="Proteomes" id="UP001152320"/>
    </source>
</evidence>
<dbReference type="OrthoDB" id="6422954at2759"/>
<dbReference type="AlphaFoldDB" id="A0A9Q1BT11"/>
<comment type="caution">
    <text evidence="1">The sequence shown here is derived from an EMBL/GenBank/DDBJ whole genome shotgun (WGS) entry which is preliminary data.</text>
</comment>
<name>A0A9Q1BT11_HOLLE</name>
<protein>
    <submittedName>
        <fullName evidence="1">Uncharacterized protein</fullName>
    </submittedName>
</protein>
<dbReference type="Proteomes" id="UP001152320">
    <property type="component" value="Chromosome 12"/>
</dbReference>
<dbReference type="SUPFAM" id="SSF47986">
    <property type="entry name" value="DEATH domain"/>
    <property type="match status" value="1"/>
</dbReference>
<sequence>MAAMTYGLMKVRVAEELTAANCETVHLLLDFRPAVAERTRSGSSLLAELESRGFLSQNNVNRLIEILQQIPAMPAANIVERYKRENHIH</sequence>
<dbReference type="Gene3D" id="1.10.533.10">
    <property type="entry name" value="Death Domain, Fas"/>
    <property type="match status" value="1"/>
</dbReference>
<proteinExistence type="predicted"/>
<dbReference type="InterPro" id="IPR011029">
    <property type="entry name" value="DEATH-like_dom_sf"/>
</dbReference>
<accession>A0A9Q1BT11</accession>
<gene>
    <name evidence="1" type="ORF">HOLleu_25544</name>
</gene>
<keyword evidence="2" id="KW-1185">Reference proteome</keyword>